<dbReference type="SMART" id="SM00983">
    <property type="entry name" value="TPK_B1_binding"/>
    <property type="match status" value="1"/>
</dbReference>
<gene>
    <name evidence="7" type="ORF">HXA33_05485</name>
</gene>
<keyword evidence="4" id="KW-0067">ATP-binding</keyword>
<dbReference type="SUPFAM" id="SSF63862">
    <property type="entry name" value="Thiamin pyrophosphokinase, substrate-binding domain"/>
    <property type="match status" value="1"/>
</dbReference>
<dbReference type="InterPro" id="IPR053149">
    <property type="entry name" value="TPK"/>
</dbReference>
<dbReference type="CDD" id="cd07995">
    <property type="entry name" value="TPK"/>
    <property type="match status" value="1"/>
</dbReference>
<keyword evidence="2" id="KW-0547">Nucleotide-binding</keyword>
<keyword evidence="8" id="KW-1185">Reference proteome</keyword>
<protein>
    <recommendedName>
        <fullName evidence="5">Thiamine diphosphokinase</fullName>
        <ecNumber evidence="5">2.7.6.2</ecNumber>
    </recommendedName>
</protein>
<evidence type="ECO:0000256" key="4">
    <source>
        <dbReference type="ARBA" id="ARBA00022840"/>
    </source>
</evidence>
<dbReference type="SUPFAM" id="SSF63999">
    <property type="entry name" value="Thiamin pyrophosphokinase, catalytic domain"/>
    <property type="match status" value="1"/>
</dbReference>
<keyword evidence="1 7" id="KW-0808">Transferase</keyword>
<sequence length="214" mass="24262">MIYVIMGGGPNNHVPPLSLIQEKYPNARWIGVDRGVIEILDNHISPYVAFGDFDSLNAQEREKIAMPPFEIYTYPEEKDATDMEIALTWAVEQQPEKIIVLGATGARLDHLFMNAYLLLKGIKDNIPIYIEDKWNSVTLLSPGTYNINKGEWTYVSLMPMTFEVLGLTLTGFRYPLKNTTLVQGSSLCISNEILYDHGEVSFSQGYLFLFRSKD</sequence>
<dbReference type="Pfam" id="PF04265">
    <property type="entry name" value="TPK_B1_binding"/>
    <property type="match status" value="1"/>
</dbReference>
<evidence type="ECO:0000259" key="6">
    <source>
        <dbReference type="SMART" id="SM00983"/>
    </source>
</evidence>
<dbReference type="AlphaFoldDB" id="A0A9Q4B083"/>
<dbReference type="GO" id="GO:0004788">
    <property type="term" value="F:thiamine diphosphokinase activity"/>
    <property type="evidence" value="ECO:0007669"/>
    <property type="project" value="UniProtKB-UniRule"/>
</dbReference>
<dbReference type="EMBL" id="JABXYM010000001">
    <property type="protein sequence ID" value="MCR6095992.1"/>
    <property type="molecule type" value="Genomic_DNA"/>
</dbReference>
<dbReference type="InterPro" id="IPR007371">
    <property type="entry name" value="TPK_catalytic"/>
</dbReference>
<comment type="caution">
    <text evidence="7">The sequence shown here is derived from an EMBL/GenBank/DDBJ whole genome shotgun (WGS) entry which is preliminary data.</text>
</comment>
<dbReference type="Pfam" id="PF04263">
    <property type="entry name" value="TPK_catalytic"/>
    <property type="match status" value="1"/>
</dbReference>
<dbReference type="InterPro" id="IPR036759">
    <property type="entry name" value="TPK_catalytic_sf"/>
</dbReference>
<dbReference type="GO" id="GO:0005524">
    <property type="term" value="F:ATP binding"/>
    <property type="evidence" value="ECO:0007669"/>
    <property type="project" value="UniProtKB-KW"/>
</dbReference>
<dbReference type="GO" id="GO:0016301">
    <property type="term" value="F:kinase activity"/>
    <property type="evidence" value="ECO:0007669"/>
    <property type="project" value="UniProtKB-KW"/>
</dbReference>
<keyword evidence="3" id="KW-0418">Kinase</keyword>
<dbReference type="GO" id="GO:0009229">
    <property type="term" value="P:thiamine diphosphate biosynthetic process"/>
    <property type="evidence" value="ECO:0007669"/>
    <property type="project" value="InterPro"/>
</dbReference>
<dbReference type="NCBIfam" id="TIGR01378">
    <property type="entry name" value="thi_PPkinase"/>
    <property type="match status" value="1"/>
</dbReference>
<dbReference type="RefSeq" id="WP_257820723.1">
    <property type="nucleotide sequence ID" value="NZ_JABXYM010000001.1"/>
</dbReference>
<dbReference type="PANTHER" id="PTHR41299">
    <property type="entry name" value="THIAMINE PYROPHOSPHOKINASE"/>
    <property type="match status" value="1"/>
</dbReference>
<evidence type="ECO:0000256" key="1">
    <source>
        <dbReference type="ARBA" id="ARBA00022679"/>
    </source>
</evidence>
<proteinExistence type="predicted"/>
<dbReference type="InterPro" id="IPR036371">
    <property type="entry name" value="TPK_B1-bd_sf"/>
</dbReference>
<evidence type="ECO:0000256" key="5">
    <source>
        <dbReference type="NCBIfam" id="TIGR01378"/>
    </source>
</evidence>
<dbReference type="Proteomes" id="UP001057753">
    <property type="component" value="Unassembled WGS sequence"/>
</dbReference>
<evidence type="ECO:0000313" key="8">
    <source>
        <dbReference type="Proteomes" id="UP001057753"/>
    </source>
</evidence>
<dbReference type="EC" id="2.7.6.2" evidence="5"/>
<reference evidence="7" key="1">
    <citation type="submission" date="2020-06" db="EMBL/GenBank/DDBJ databases">
        <title>Insight into the genomes of haloalkaliphilic bacilli from Kenyan soda lakes.</title>
        <authorList>
            <person name="Mwirichia R."/>
            <person name="Villamizar G.C."/>
            <person name="Poehlein A."/>
            <person name="Mugweru J."/>
            <person name="Kipnyargis A."/>
            <person name="Kiplimo D."/>
            <person name="Orwa P."/>
            <person name="Daniel R."/>
        </authorList>
    </citation>
    <scope>NUCLEOTIDE SEQUENCE</scope>
    <source>
        <strain evidence="7">B1096_S55</strain>
    </source>
</reference>
<dbReference type="GO" id="GO:0006772">
    <property type="term" value="P:thiamine metabolic process"/>
    <property type="evidence" value="ECO:0007669"/>
    <property type="project" value="UniProtKB-UniRule"/>
</dbReference>
<feature type="domain" description="Thiamin pyrophosphokinase thiamin-binding" evidence="6">
    <location>
        <begin position="143"/>
        <end position="208"/>
    </location>
</feature>
<organism evidence="7 8">
    <name type="scientific">Salipaludibacillus agaradhaerens</name>
    <name type="common">Bacillus agaradhaerens</name>
    <dbReference type="NCBI Taxonomy" id="76935"/>
    <lineage>
        <taxon>Bacteria</taxon>
        <taxon>Bacillati</taxon>
        <taxon>Bacillota</taxon>
        <taxon>Bacilli</taxon>
        <taxon>Bacillales</taxon>
        <taxon>Bacillaceae</taxon>
    </lineage>
</organism>
<dbReference type="InterPro" id="IPR007373">
    <property type="entry name" value="Thiamin_PyroPKinase_B1-bd"/>
</dbReference>
<name>A0A9Q4B083_SALAG</name>
<dbReference type="PANTHER" id="PTHR41299:SF1">
    <property type="entry name" value="THIAMINE PYROPHOSPHOKINASE"/>
    <property type="match status" value="1"/>
</dbReference>
<dbReference type="Gene3D" id="3.40.50.10240">
    <property type="entry name" value="Thiamin pyrophosphokinase, catalytic domain"/>
    <property type="match status" value="1"/>
</dbReference>
<evidence type="ECO:0000313" key="7">
    <source>
        <dbReference type="EMBL" id="MCR6095992.1"/>
    </source>
</evidence>
<dbReference type="GO" id="GO:0030975">
    <property type="term" value="F:thiamine binding"/>
    <property type="evidence" value="ECO:0007669"/>
    <property type="project" value="InterPro"/>
</dbReference>
<accession>A0A9Q4B083</accession>
<evidence type="ECO:0000256" key="3">
    <source>
        <dbReference type="ARBA" id="ARBA00022777"/>
    </source>
</evidence>
<dbReference type="InterPro" id="IPR006282">
    <property type="entry name" value="Thi_PPkinase"/>
</dbReference>
<evidence type="ECO:0000256" key="2">
    <source>
        <dbReference type="ARBA" id="ARBA00022741"/>
    </source>
</evidence>